<evidence type="ECO:0000256" key="3">
    <source>
        <dbReference type="ARBA" id="ARBA00022490"/>
    </source>
</evidence>
<keyword evidence="7" id="KW-1185">Reference proteome</keyword>
<comment type="subcellular location">
    <subcellularLocation>
        <location evidence="1">Cytoplasm</location>
    </subcellularLocation>
</comment>
<evidence type="ECO:0000313" key="6">
    <source>
        <dbReference type="EMBL" id="MBB4249053.1"/>
    </source>
</evidence>
<dbReference type="PANTHER" id="PTHR22617:SF45">
    <property type="entry name" value="CHEMOTAXIS PROTEIN CHEW"/>
    <property type="match status" value="1"/>
</dbReference>
<dbReference type="RefSeq" id="WP_153116278.1">
    <property type="nucleotide sequence ID" value="NZ_JACIGE010000017.1"/>
</dbReference>
<sequence length="525" mass="57208">MSKKNPEQRVTQAERAPQVDDESLETGDSETRQFVTFLAGDEVFAVDMSPVQEIIRVPDVVRVPLAPAALDGLANLRGKVLPIISLRRVFGFDEREHDDATRALVIDIGQPLGFVVDRVASVVGVESSRIEGVETIRGTVNSDLLSGIIKDVGGHAMIMVLDFAKLIAQEFTEIAALARHSGIAAGLSASVESQDEENSDELQLVSFDVAGQEYAIAIEDVQEIVQVPEQIIHVPHAEEHVLGIMTLRSRLLPLVSLRRMFALPAQAADEHSRIVVVALGASSVGVVMDNVNEVLRVARSEVDAMPGLLVREGDLADISEICRLDGGKRLVSIISAANLFKHSSIKEAVKSVDNMRADEQTTTEAEIDDEVADDDEQVVVFRLDKEEFGVPIDSVQEIVRVPEQLTHVPKAPPFVEGVINLRGAVLPVIDLRRRLGLPTVERSDRQRVMVFLIGGVRTGFIVDSVAEVLRIQKAAIEPAPCLSAEQAKLLARMANLEKQKRMVQLIDPAQLIEAPDLDQLAKLAA</sequence>
<dbReference type="Gene3D" id="2.30.30.40">
    <property type="entry name" value="SH3 Domains"/>
    <property type="match status" value="3"/>
</dbReference>
<reference evidence="6 7" key="1">
    <citation type="submission" date="2020-08" db="EMBL/GenBank/DDBJ databases">
        <title>Genome sequencing of Purple Non-Sulfur Bacteria from various extreme environments.</title>
        <authorList>
            <person name="Mayer M."/>
        </authorList>
    </citation>
    <scope>NUCLEOTIDE SEQUENCE [LARGE SCALE GENOMIC DNA]</scope>
    <source>
        <strain evidence="6 7">2761</strain>
    </source>
</reference>
<comment type="caution">
    <text evidence="6">The sequence shown here is derived from an EMBL/GenBank/DDBJ whole genome shotgun (WGS) entry which is preliminary data.</text>
</comment>
<evidence type="ECO:0000313" key="7">
    <source>
        <dbReference type="Proteomes" id="UP000587070"/>
    </source>
</evidence>
<dbReference type="Pfam" id="PF01584">
    <property type="entry name" value="CheW"/>
    <property type="match status" value="3"/>
</dbReference>
<dbReference type="InterPro" id="IPR036061">
    <property type="entry name" value="CheW-like_dom_sf"/>
</dbReference>
<feature type="compositionally biased region" description="Acidic residues" evidence="4">
    <location>
        <begin position="19"/>
        <end position="28"/>
    </location>
</feature>
<dbReference type="GO" id="GO:0007165">
    <property type="term" value="P:signal transduction"/>
    <property type="evidence" value="ECO:0007669"/>
    <property type="project" value="InterPro"/>
</dbReference>
<dbReference type="SMART" id="SM00260">
    <property type="entry name" value="CheW"/>
    <property type="match status" value="3"/>
</dbReference>
<dbReference type="EMBL" id="JACIGE010000017">
    <property type="protein sequence ID" value="MBB4249053.1"/>
    <property type="molecule type" value="Genomic_DNA"/>
</dbReference>
<proteinExistence type="predicted"/>
<dbReference type="GO" id="GO:0006935">
    <property type="term" value="P:chemotaxis"/>
    <property type="evidence" value="ECO:0007669"/>
    <property type="project" value="InterPro"/>
</dbReference>
<dbReference type="Proteomes" id="UP000587070">
    <property type="component" value="Unassembled WGS sequence"/>
</dbReference>
<evidence type="ECO:0000259" key="5">
    <source>
        <dbReference type="PROSITE" id="PS50851"/>
    </source>
</evidence>
<evidence type="ECO:0000256" key="4">
    <source>
        <dbReference type="SAM" id="MobiDB-lite"/>
    </source>
</evidence>
<accession>A0A840G9P5</accession>
<feature type="domain" description="CheW-like" evidence="5">
    <location>
        <begin position="375"/>
        <end position="517"/>
    </location>
</feature>
<dbReference type="AlphaFoldDB" id="A0A840G9P5"/>
<feature type="domain" description="CheW-like" evidence="5">
    <location>
        <begin position="31"/>
        <end position="172"/>
    </location>
</feature>
<gene>
    <name evidence="6" type="ORF">GGD90_003456</name>
</gene>
<keyword evidence="3" id="KW-0963">Cytoplasm</keyword>
<feature type="domain" description="CheW-like" evidence="5">
    <location>
        <begin position="201"/>
        <end position="345"/>
    </location>
</feature>
<feature type="region of interest" description="Disordered" evidence="4">
    <location>
        <begin position="1"/>
        <end position="28"/>
    </location>
</feature>
<dbReference type="SUPFAM" id="SSF50341">
    <property type="entry name" value="CheW-like"/>
    <property type="match status" value="3"/>
</dbReference>
<dbReference type="InterPro" id="IPR039315">
    <property type="entry name" value="CheW"/>
</dbReference>
<name>A0A840G9P5_RHOTE</name>
<evidence type="ECO:0000256" key="2">
    <source>
        <dbReference type="ARBA" id="ARBA00021483"/>
    </source>
</evidence>
<dbReference type="InterPro" id="IPR002545">
    <property type="entry name" value="CheW-lke_dom"/>
</dbReference>
<organism evidence="6 7">
    <name type="scientific">Rhodocyclus tenuis</name>
    <name type="common">Rhodospirillum tenue</name>
    <dbReference type="NCBI Taxonomy" id="1066"/>
    <lineage>
        <taxon>Bacteria</taxon>
        <taxon>Pseudomonadati</taxon>
        <taxon>Pseudomonadota</taxon>
        <taxon>Betaproteobacteria</taxon>
        <taxon>Rhodocyclales</taxon>
        <taxon>Rhodocyclaceae</taxon>
        <taxon>Rhodocyclus</taxon>
    </lineage>
</organism>
<dbReference type="Gene3D" id="2.40.50.180">
    <property type="entry name" value="CheA-289, Domain 4"/>
    <property type="match status" value="3"/>
</dbReference>
<dbReference type="PANTHER" id="PTHR22617">
    <property type="entry name" value="CHEMOTAXIS SENSOR HISTIDINE KINASE-RELATED"/>
    <property type="match status" value="1"/>
</dbReference>
<dbReference type="OrthoDB" id="9790406at2"/>
<protein>
    <recommendedName>
        <fullName evidence="2">Chemotaxis protein CheW</fullName>
    </recommendedName>
</protein>
<dbReference type="PROSITE" id="PS50851">
    <property type="entry name" value="CHEW"/>
    <property type="match status" value="3"/>
</dbReference>
<dbReference type="GO" id="GO:0005829">
    <property type="term" value="C:cytosol"/>
    <property type="evidence" value="ECO:0007669"/>
    <property type="project" value="TreeGrafter"/>
</dbReference>
<evidence type="ECO:0000256" key="1">
    <source>
        <dbReference type="ARBA" id="ARBA00004496"/>
    </source>
</evidence>